<organism evidence="2 3">
    <name type="scientific">Candidatus Kerfeldbacteria bacterium RIFCSPHIGHO2_02_FULL_42_14</name>
    <dbReference type="NCBI Taxonomy" id="1798540"/>
    <lineage>
        <taxon>Bacteria</taxon>
        <taxon>Candidatus Kerfeldiibacteriota</taxon>
    </lineage>
</organism>
<dbReference type="STRING" id="1798540.A3B74_03155"/>
<dbReference type="EMBL" id="MHKB01000012">
    <property type="protein sequence ID" value="OGY78761.1"/>
    <property type="molecule type" value="Genomic_DNA"/>
</dbReference>
<sequence length="227" mass="25610">MGLSPNTISVAIVAFRPESLQNFSAYIPYKPQNLFSDSVTKFYDFTGESAFGDRPIMRNRSVRGVFYGLKETLYNKSNYFLLNFMTSSHYFFKRMCFVFFVMTLLFSFVDLHATYAVAFDPNTSIKKILVDEAKLGTLTPDVVVLRIVQLVLTLVGLIAVVMILWGGFMWLFSAGSSERLRHARDILVAAITGLAIIMAAYGIVSYVFNELNKATGATTFIQRIYRS</sequence>
<keyword evidence="1" id="KW-1133">Transmembrane helix</keyword>
<name>A0A1G2APF8_9BACT</name>
<evidence type="ECO:0000256" key="1">
    <source>
        <dbReference type="SAM" id="Phobius"/>
    </source>
</evidence>
<evidence type="ECO:0000313" key="3">
    <source>
        <dbReference type="Proteomes" id="UP000177165"/>
    </source>
</evidence>
<protein>
    <submittedName>
        <fullName evidence="2">Uncharacterized protein</fullName>
    </submittedName>
</protein>
<accession>A0A1G2APF8</accession>
<proteinExistence type="predicted"/>
<dbReference type="Proteomes" id="UP000177165">
    <property type="component" value="Unassembled WGS sequence"/>
</dbReference>
<feature type="transmembrane region" description="Helical" evidence="1">
    <location>
        <begin position="186"/>
        <end position="208"/>
    </location>
</feature>
<dbReference type="InterPro" id="IPR043993">
    <property type="entry name" value="T4SS_pilin"/>
</dbReference>
<reference evidence="2 3" key="1">
    <citation type="journal article" date="2016" name="Nat. Commun.">
        <title>Thousands of microbial genomes shed light on interconnected biogeochemical processes in an aquifer system.</title>
        <authorList>
            <person name="Anantharaman K."/>
            <person name="Brown C.T."/>
            <person name="Hug L.A."/>
            <person name="Sharon I."/>
            <person name="Castelle C.J."/>
            <person name="Probst A.J."/>
            <person name="Thomas B.C."/>
            <person name="Singh A."/>
            <person name="Wilkins M.J."/>
            <person name="Karaoz U."/>
            <person name="Brodie E.L."/>
            <person name="Williams K.H."/>
            <person name="Hubbard S.S."/>
            <person name="Banfield J.F."/>
        </authorList>
    </citation>
    <scope>NUCLEOTIDE SEQUENCE [LARGE SCALE GENOMIC DNA]</scope>
</reference>
<dbReference type="AlphaFoldDB" id="A0A1G2APF8"/>
<keyword evidence="1" id="KW-0812">Transmembrane</keyword>
<keyword evidence="1" id="KW-0472">Membrane</keyword>
<comment type="caution">
    <text evidence="2">The sequence shown here is derived from an EMBL/GenBank/DDBJ whole genome shotgun (WGS) entry which is preliminary data.</text>
</comment>
<gene>
    <name evidence="2" type="ORF">A3B74_03155</name>
</gene>
<feature type="transmembrane region" description="Helical" evidence="1">
    <location>
        <begin position="147"/>
        <end position="174"/>
    </location>
</feature>
<evidence type="ECO:0000313" key="2">
    <source>
        <dbReference type="EMBL" id="OGY78761.1"/>
    </source>
</evidence>
<feature type="transmembrane region" description="Helical" evidence="1">
    <location>
        <begin position="95"/>
        <end position="118"/>
    </location>
</feature>
<dbReference type="Pfam" id="PF18895">
    <property type="entry name" value="T4SS_pilin"/>
    <property type="match status" value="1"/>
</dbReference>